<accession>W1P459</accession>
<dbReference type="Gramene" id="ERN02371">
    <property type="protein sequence ID" value="ERN02371"/>
    <property type="gene ID" value="AMTR_s00096p00082920"/>
</dbReference>
<proteinExistence type="predicted"/>
<reference evidence="2" key="1">
    <citation type="journal article" date="2013" name="Science">
        <title>The Amborella genome and the evolution of flowering plants.</title>
        <authorList>
            <consortium name="Amborella Genome Project"/>
        </authorList>
    </citation>
    <scope>NUCLEOTIDE SEQUENCE [LARGE SCALE GENOMIC DNA]</scope>
</reference>
<gene>
    <name evidence="1" type="ORF">AMTR_s00096p00082920</name>
</gene>
<organism evidence="1 2">
    <name type="scientific">Amborella trichopoda</name>
    <dbReference type="NCBI Taxonomy" id="13333"/>
    <lineage>
        <taxon>Eukaryota</taxon>
        <taxon>Viridiplantae</taxon>
        <taxon>Streptophyta</taxon>
        <taxon>Embryophyta</taxon>
        <taxon>Tracheophyta</taxon>
        <taxon>Spermatophyta</taxon>
        <taxon>Magnoliopsida</taxon>
        <taxon>Amborellales</taxon>
        <taxon>Amborellaceae</taxon>
        <taxon>Amborella</taxon>
    </lineage>
</organism>
<dbReference type="HOGENOM" id="CLU_1743004_0_0_1"/>
<dbReference type="AlphaFoldDB" id="W1P459"/>
<sequence>MAHTAIDSFENLLTGNNILNISAMEVEAFEYQEGKRPPSAGQVQGSHYISSKPYGSMLLEKALTPLTMTSGSRHAPSFQESTATRCYPYIYEHKRTHVGHKVTYCTRSGFSHSRLNHSAQSKFGLLWNNGTSAFDLQTEDYYLQQPQTMA</sequence>
<dbReference type="EMBL" id="KI394634">
    <property type="protein sequence ID" value="ERN02371.1"/>
    <property type="molecule type" value="Genomic_DNA"/>
</dbReference>
<keyword evidence="2" id="KW-1185">Reference proteome</keyword>
<evidence type="ECO:0000313" key="1">
    <source>
        <dbReference type="EMBL" id="ERN02371.1"/>
    </source>
</evidence>
<protein>
    <submittedName>
        <fullName evidence="1">Uncharacterized protein</fullName>
    </submittedName>
</protein>
<evidence type="ECO:0000313" key="2">
    <source>
        <dbReference type="Proteomes" id="UP000017836"/>
    </source>
</evidence>
<name>W1P459_AMBTC</name>
<dbReference type="Proteomes" id="UP000017836">
    <property type="component" value="Unassembled WGS sequence"/>
</dbReference>